<dbReference type="AlphaFoldDB" id="A0A2P4YFY9"/>
<keyword evidence="8" id="KW-0239">DNA-directed DNA polymerase</keyword>
<evidence type="ECO:0000256" key="7">
    <source>
        <dbReference type="ARBA" id="ARBA00022918"/>
    </source>
</evidence>
<keyword evidence="1" id="KW-0540">Nuclease</keyword>
<keyword evidence="7" id="KW-0695">RNA-directed DNA polymerase</keyword>
<keyword evidence="8" id="KW-0808">Transferase</keyword>
<dbReference type="Gene3D" id="3.30.420.10">
    <property type="entry name" value="Ribonuclease H-like superfamily/Ribonuclease H"/>
    <property type="match status" value="1"/>
</dbReference>
<dbReference type="GO" id="GO:0006310">
    <property type="term" value="P:DNA recombination"/>
    <property type="evidence" value="ECO:0007669"/>
    <property type="project" value="UniProtKB-KW"/>
</dbReference>
<evidence type="ECO:0000256" key="1">
    <source>
        <dbReference type="ARBA" id="ARBA00022722"/>
    </source>
</evidence>
<dbReference type="GO" id="GO:0003964">
    <property type="term" value="F:RNA-directed DNA polymerase activity"/>
    <property type="evidence" value="ECO:0007669"/>
    <property type="project" value="UniProtKB-KW"/>
</dbReference>
<evidence type="ECO:0000256" key="8">
    <source>
        <dbReference type="ARBA" id="ARBA00022932"/>
    </source>
</evidence>
<keyword evidence="9" id="KW-0233">DNA recombination</keyword>
<keyword evidence="5" id="KW-0460">Magnesium</keyword>
<keyword evidence="12" id="KW-1185">Reference proteome</keyword>
<dbReference type="GO" id="GO:0016787">
    <property type="term" value="F:hydrolase activity"/>
    <property type="evidence" value="ECO:0007669"/>
    <property type="project" value="UniProtKB-KW"/>
</dbReference>
<keyword evidence="3" id="KW-0255">Endonuclease</keyword>
<dbReference type="InterPro" id="IPR039537">
    <property type="entry name" value="Retrotran_Ty1/copia-like"/>
</dbReference>
<protein>
    <recommendedName>
        <fullName evidence="10">Integrase catalytic domain-containing protein</fullName>
    </recommendedName>
</protein>
<dbReference type="GO" id="GO:0015074">
    <property type="term" value="P:DNA integration"/>
    <property type="evidence" value="ECO:0007669"/>
    <property type="project" value="UniProtKB-KW"/>
</dbReference>
<gene>
    <name evidence="11" type="ORF">PHPALM_5987</name>
</gene>
<dbReference type="GO" id="GO:0004519">
    <property type="term" value="F:endonuclease activity"/>
    <property type="evidence" value="ECO:0007669"/>
    <property type="project" value="UniProtKB-KW"/>
</dbReference>
<dbReference type="OrthoDB" id="413361at2759"/>
<organism evidence="11 12">
    <name type="scientific">Phytophthora palmivora</name>
    <dbReference type="NCBI Taxonomy" id="4796"/>
    <lineage>
        <taxon>Eukaryota</taxon>
        <taxon>Sar</taxon>
        <taxon>Stramenopiles</taxon>
        <taxon>Oomycota</taxon>
        <taxon>Peronosporomycetes</taxon>
        <taxon>Peronosporales</taxon>
        <taxon>Peronosporaceae</taxon>
        <taxon>Phytophthora</taxon>
    </lineage>
</organism>
<evidence type="ECO:0000256" key="9">
    <source>
        <dbReference type="ARBA" id="ARBA00023172"/>
    </source>
</evidence>
<dbReference type="InterPro" id="IPR036397">
    <property type="entry name" value="RNaseH_sf"/>
</dbReference>
<dbReference type="GO" id="GO:0046872">
    <property type="term" value="F:metal ion binding"/>
    <property type="evidence" value="ECO:0007669"/>
    <property type="project" value="UniProtKB-KW"/>
</dbReference>
<comment type="caution">
    <text evidence="11">The sequence shown here is derived from an EMBL/GenBank/DDBJ whole genome shotgun (WGS) entry which is preliminary data.</text>
</comment>
<dbReference type="PROSITE" id="PS50994">
    <property type="entry name" value="INTEGRASE"/>
    <property type="match status" value="1"/>
</dbReference>
<dbReference type="GO" id="GO:0003887">
    <property type="term" value="F:DNA-directed DNA polymerase activity"/>
    <property type="evidence" value="ECO:0007669"/>
    <property type="project" value="UniProtKB-KW"/>
</dbReference>
<evidence type="ECO:0000313" key="11">
    <source>
        <dbReference type="EMBL" id="POM76735.1"/>
    </source>
</evidence>
<evidence type="ECO:0000256" key="2">
    <source>
        <dbReference type="ARBA" id="ARBA00022723"/>
    </source>
</evidence>
<dbReference type="InterPro" id="IPR012337">
    <property type="entry name" value="RNaseH-like_sf"/>
</dbReference>
<sequence length="79" mass="8986">MKAKSDVLSKFKIFKAALENAAGQRIKRLCWDSGGEYTDRQFEVSLNHCEIKHEKTMPYTPQQNGLAGHMNRSSLYALP</sequence>
<keyword evidence="6" id="KW-0229">DNA integration</keyword>
<dbReference type="EMBL" id="NCKW01003397">
    <property type="protein sequence ID" value="POM76735.1"/>
    <property type="molecule type" value="Genomic_DNA"/>
</dbReference>
<reference evidence="11 12" key="1">
    <citation type="journal article" date="2017" name="Genome Biol. Evol.">
        <title>Phytophthora megakarya and P. palmivora, closely related causal agents of cacao black pod rot, underwent increases in genome sizes and gene numbers by different mechanisms.</title>
        <authorList>
            <person name="Ali S.S."/>
            <person name="Shao J."/>
            <person name="Lary D.J."/>
            <person name="Kronmiller B."/>
            <person name="Shen D."/>
            <person name="Strem M.D."/>
            <person name="Amoako-Attah I."/>
            <person name="Akrofi A.Y."/>
            <person name="Begoude B.A."/>
            <person name="Ten Hoopen G.M."/>
            <person name="Coulibaly K."/>
            <person name="Kebe B.I."/>
            <person name="Melnick R.L."/>
            <person name="Guiltinan M.J."/>
            <person name="Tyler B.M."/>
            <person name="Meinhardt L.W."/>
            <person name="Bailey B.A."/>
        </authorList>
    </citation>
    <scope>NUCLEOTIDE SEQUENCE [LARGE SCALE GENOMIC DNA]</scope>
    <source>
        <strain evidence="12">sbr112.9</strain>
    </source>
</reference>
<accession>A0A2P4YFY9</accession>
<proteinExistence type="predicted"/>
<name>A0A2P4YFY9_9STRA</name>
<dbReference type="GO" id="GO:0003676">
    <property type="term" value="F:nucleic acid binding"/>
    <property type="evidence" value="ECO:0007669"/>
    <property type="project" value="InterPro"/>
</dbReference>
<dbReference type="Proteomes" id="UP000237271">
    <property type="component" value="Unassembled WGS sequence"/>
</dbReference>
<evidence type="ECO:0000259" key="10">
    <source>
        <dbReference type="PROSITE" id="PS50994"/>
    </source>
</evidence>
<feature type="domain" description="Integrase catalytic" evidence="10">
    <location>
        <begin position="1"/>
        <end position="79"/>
    </location>
</feature>
<dbReference type="PANTHER" id="PTHR42648">
    <property type="entry name" value="TRANSPOSASE, PUTATIVE-RELATED"/>
    <property type="match status" value="1"/>
</dbReference>
<evidence type="ECO:0000256" key="5">
    <source>
        <dbReference type="ARBA" id="ARBA00022842"/>
    </source>
</evidence>
<evidence type="ECO:0000256" key="4">
    <source>
        <dbReference type="ARBA" id="ARBA00022801"/>
    </source>
</evidence>
<keyword evidence="4" id="KW-0378">Hydrolase</keyword>
<dbReference type="PANTHER" id="PTHR42648:SF11">
    <property type="entry name" value="TRANSPOSON TY4-P GAG-POL POLYPROTEIN"/>
    <property type="match status" value="1"/>
</dbReference>
<keyword evidence="8" id="KW-0548">Nucleotidyltransferase</keyword>
<evidence type="ECO:0000256" key="3">
    <source>
        <dbReference type="ARBA" id="ARBA00022759"/>
    </source>
</evidence>
<keyword evidence="2" id="KW-0479">Metal-binding</keyword>
<evidence type="ECO:0000256" key="6">
    <source>
        <dbReference type="ARBA" id="ARBA00022908"/>
    </source>
</evidence>
<dbReference type="SUPFAM" id="SSF53098">
    <property type="entry name" value="Ribonuclease H-like"/>
    <property type="match status" value="1"/>
</dbReference>
<evidence type="ECO:0000313" key="12">
    <source>
        <dbReference type="Proteomes" id="UP000237271"/>
    </source>
</evidence>
<dbReference type="InterPro" id="IPR001584">
    <property type="entry name" value="Integrase_cat-core"/>
</dbReference>